<feature type="domain" description="CdaR GGDEF-like" evidence="4">
    <location>
        <begin position="165"/>
        <end position="274"/>
    </location>
</feature>
<dbReference type="InterPro" id="IPR042070">
    <property type="entry name" value="PucR_C-HTH_sf"/>
</dbReference>
<dbReference type="InterPro" id="IPR025736">
    <property type="entry name" value="PucR_C-HTH_dom"/>
</dbReference>
<sequence>MAITLGKLCANVESTYGMKLLAGAAGLENFVRWVHMIEDREVPSFLHGNELVFTTGIAQEGSGWMLDFASSMLVKKASGLVLNIGPYIESVPENVIEYCEKHNLPLFSVPWSVRLIDITYDFCHRIVASEEIEMGLAAAMRNLIFMPQEEKVYKPTLERRCFYPDSLYTVVALEPVYQDKSVLSEDESRNLKLQAQRLLNRTGRLFSLFFYDTKLIVILQEFNEKQIDEFIDMLQRICEHHGVQYKLHAGVSPAGKGYLFISDAYHKAVMGLRIAKLHNRKSVRYQHMGLYKLIVSVNDNDILNELYSESLGVLEEFDRKNGTDYMTTLRCYLEYNSSVQEVARVTFVHRNTVNYKIKRIREILKCDFDYENKLKLMLAFFIKDLL</sequence>
<feature type="domain" description="Purine catabolism PurC-like" evidence="2">
    <location>
        <begin position="17"/>
        <end position="126"/>
    </location>
</feature>
<dbReference type="Pfam" id="PF07905">
    <property type="entry name" value="PucR"/>
    <property type="match status" value="1"/>
</dbReference>
<dbReference type="Proteomes" id="UP000191554">
    <property type="component" value="Unassembled WGS sequence"/>
</dbReference>
<evidence type="ECO:0000259" key="4">
    <source>
        <dbReference type="Pfam" id="PF17853"/>
    </source>
</evidence>
<dbReference type="Pfam" id="PF17853">
    <property type="entry name" value="GGDEF_2"/>
    <property type="match status" value="1"/>
</dbReference>
<proteinExistence type="inferred from homology"/>
<gene>
    <name evidence="5" type="primary">pucR_3</name>
    <name evidence="5" type="ORF">CLHUN_30580</name>
</gene>
<dbReference type="Pfam" id="PF13556">
    <property type="entry name" value="HTH_30"/>
    <property type="match status" value="1"/>
</dbReference>
<protein>
    <submittedName>
        <fullName evidence="5">Purine catabolism regulatory protein</fullName>
    </submittedName>
</protein>
<dbReference type="PANTHER" id="PTHR33744:SF1">
    <property type="entry name" value="DNA-BINDING TRANSCRIPTIONAL ACTIVATOR ADER"/>
    <property type="match status" value="1"/>
</dbReference>
<feature type="domain" description="PucR C-terminal helix-turn-helix" evidence="3">
    <location>
        <begin position="326"/>
        <end position="380"/>
    </location>
</feature>
<dbReference type="Gene3D" id="1.10.10.2840">
    <property type="entry name" value="PucR C-terminal helix-turn-helix domain"/>
    <property type="match status" value="1"/>
</dbReference>
<dbReference type="EMBL" id="MZGX01000021">
    <property type="protein sequence ID" value="OPX43116.1"/>
    <property type="molecule type" value="Genomic_DNA"/>
</dbReference>
<evidence type="ECO:0000313" key="6">
    <source>
        <dbReference type="Proteomes" id="UP000191554"/>
    </source>
</evidence>
<evidence type="ECO:0000259" key="3">
    <source>
        <dbReference type="Pfam" id="PF13556"/>
    </source>
</evidence>
<evidence type="ECO:0000313" key="5">
    <source>
        <dbReference type="EMBL" id="OPX43116.1"/>
    </source>
</evidence>
<name>A0A1V4SHY0_RUMHU</name>
<dbReference type="InterPro" id="IPR051448">
    <property type="entry name" value="CdaR-like_regulators"/>
</dbReference>
<organism evidence="5 6">
    <name type="scientific">Ruminiclostridium hungatei</name>
    <name type="common">Clostridium hungatei</name>
    <dbReference type="NCBI Taxonomy" id="48256"/>
    <lineage>
        <taxon>Bacteria</taxon>
        <taxon>Bacillati</taxon>
        <taxon>Bacillota</taxon>
        <taxon>Clostridia</taxon>
        <taxon>Eubacteriales</taxon>
        <taxon>Oscillospiraceae</taxon>
        <taxon>Ruminiclostridium</taxon>
    </lineage>
</organism>
<evidence type="ECO:0000259" key="2">
    <source>
        <dbReference type="Pfam" id="PF07905"/>
    </source>
</evidence>
<dbReference type="AlphaFoldDB" id="A0A1V4SHY0"/>
<reference evidence="5 6" key="1">
    <citation type="submission" date="2017-03" db="EMBL/GenBank/DDBJ databases">
        <title>Genome sequence of Clostridium hungatei DSM 14427.</title>
        <authorList>
            <person name="Poehlein A."/>
            <person name="Daniel R."/>
        </authorList>
    </citation>
    <scope>NUCLEOTIDE SEQUENCE [LARGE SCALE GENOMIC DNA]</scope>
    <source>
        <strain evidence="5 6">DSM 14427</strain>
    </source>
</reference>
<dbReference type="RefSeq" id="WP_080065494.1">
    <property type="nucleotide sequence ID" value="NZ_MZGX01000021.1"/>
</dbReference>
<accession>A0A1V4SHY0</accession>
<evidence type="ECO:0000256" key="1">
    <source>
        <dbReference type="ARBA" id="ARBA00006754"/>
    </source>
</evidence>
<dbReference type="InterPro" id="IPR041522">
    <property type="entry name" value="CdaR_GGDEF"/>
</dbReference>
<comment type="caution">
    <text evidence="5">The sequence shown here is derived from an EMBL/GenBank/DDBJ whole genome shotgun (WGS) entry which is preliminary data.</text>
</comment>
<dbReference type="InterPro" id="IPR012914">
    <property type="entry name" value="PucR_dom"/>
</dbReference>
<dbReference type="STRING" id="48256.CLHUN_30580"/>
<comment type="similarity">
    <text evidence="1">Belongs to the CdaR family.</text>
</comment>
<dbReference type="OrthoDB" id="143422at2"/>
<dbReference type="PANTHER" id="PTHR33744">
    <property type="entry name" value="CARBOHYDRATE DIACID REGULATOR"/>
    <property type="match status" value="1"/>
</dbReference>
<keyword evidence="6" id="KW-1185">Reference proteome</keyword>